<dbReference type="Proteomes" id="UP000410492">
    <property type="component" value="Unassembled WGS sequence"/>
</dbReference>
<dbReference type="PRINTS" id="PR00947">
    <property type="entry name" value="CUTICLE"/>
</dbReference>
<feature type="chain" id="PRO_5025055140" evidence="3">
    <location>
        <begin position="23"/>
        <end position="146"/>
    </location>
</feature>
<evidence type="ECO:0000313" key="4">
    <source>
        <dbReference type="EMBL" id="VEN46388.1"/>
    </source>
</evidence>
<name>A0A653CEU1_CALMS</name>
<evidence type="ECO:0000256" key="2">
    <source>
        <dbReference type="PROSITE-ProRule" id="PRU00497"/>
    </source>
</evidence>
<dbReference type="OrthoDB" id="6372059at2759"/>
<keyword evidence="3" id="KW-0732">Signal</keyword>
<dbReference type="AlphaFoldDB" id="A0A653CEU1"/>
<evidence type="ECO:0000256" key="3">
    <source>
        <dbReference type="SAM" id="SignalP"/>
    </source>
</evidence>
<dbReference type="EMBL" id="CAACVG010007638">
    <property type="protein sequence ID" value="VEN46388.1"/>
    <property type="molecule type" value="Genomic_DNA"/>
</dbReference>
<dbReference type="GO" id="GO:0062129">
    <property type="term" value="C:chitin-based extracellular matrix"/>
    <property type="evidence" value="ECO:0007669"/>
    <property type="project" value="TreeGrafter"/>
</dbReference>
<gene>
    <name evidence="4" type="ORF">CALMAC_LOCUS8497</name>
</gene>
<proteinExistence type="predicted"/>
<reference evidence="4 5" key="1">
    <citation type="submission" date="2019-01" db="EMBL/GenBank/DDBJ databases">
        <authorList>
            <person name="Sayadi A."/>
        </authorList>
    </citation>
    <scope>NUCLEOTIDE SEQUENCE [LARGE SCALE GENOMIC DNA]</scope>
</reference>
<evidence type="ECO:0000313" key="5">
    <source>
        <dbReference type="Proteomes" id="UP000410492"/>
    </source>
</evidence>
<sequence length="146" mass="16040">CVALIPSCFQIILSALLAFTSGQFNRQYYQPGVFYRILSQTQEGPNVDGSYRWSYDTENGISAEEEGHVKGFGAQSEAMEARGGFRYTAPDGTPIALSYIANENGFQPTGAHLPTPPPIPPAIQRALAYIAANPNPRYQQYDDGRF</sequence>
<feature type="non-terminal residue" evidence="4">
    <location>
        <position position="1"/>
    </location>
</feature>
<feature type="signal peptide" evidence="3">
    <location>
        <begin position="1"/>
        <end position="22"/>
    </location>
</feature>
<accession>A0A653CEU1</accession>
<evidence type="ECO:0000256" key="1">
    <source>
        <dbReference type="ARBA" id="ARBA00022460"/>
    </source>
</evidence>
<keyword evidence="1 2" id="KW-0193">Cuticle</keyword>
<dbReference type="PANTHER" id="PTHR10380">
    <property type="entry name" value="CUTICLE PROTEIN"/>
    <property type="match status" value="1"/>
</dbReference>
<dbReference type="GO" id="GO:0008010">
    <property type="term" value="F:structural constituent of chitin-based larval cuticle"/>
    <property type="evidence" value="ECO:0007669"/>
    <property type="project" value="TreeGrafter"/>
</dbReference>
<keyword evidence="5" id="KW-1185">Reference proteome</keyword>
<dbReference type="PROSITE" id="PS51155">
    <property type="entry name" value="CHIT_BIND_RR_2"/>
    <property type="match status" value="1"/>
</dbReference>
<dbReference type="InterPro" id="IPR031311">
    <property type="entry name" value="CHIT_BIND_RR_consensus"/>
</dbReference>
<protein>
    <submittedName>
        <fullName evidence="4">Uncharacterized protein</fullName>
    </submittedName>
</protein>
<organism evidence="4 5">
    <name type="scientific">Callosobruchus maculatus</name>
    <name type="common">Southern cowpea weevil</name>
    <name type="synonym">Pulse bruchid</name>
    <dbReference type="NCBI Taxonomy" id="64391"/>
    <lineage>
        <taxon>Eukaryota</taxon>
        <taxon>Metazoa</taxon>
        <taxon>Ecdysozoa</taxon>
        <taxon>Arthropoda</taxon>
        <taxon>Hexapoda</taxon>
        <taxon>Insecta</taxon>
        <taxon>Pterygota</taxon>
        <taxon>Neoptera</taxon>
        <taxon>Endopterygota</taxon>
        <taxon>Coleoptera</taxon>
        <taxon>Polyphaga</taxon>
        <taxon>Cucujiformia</taxon>
        <taxon>Chrysomeloidea</taxon>
        <taxon>Chrysomelidae</taxon>
        <taxon>Bruchinae</taxon>
        <taxon>Bruchini</taxon>
        <taxon>Callosobruchus</taxon>
    </lineage>
</organism>
<dbReference type="InterPro" id="IPR050468">
    <property type="entry name" value="Cuticle_Struct_Prot"/>
</dbReference>
<dbReference type="Pfam" id="PF00379">
    <property type="entry name" value="Chitin_bind_4"/>
    <property type="match status" value="1"/>
</dbReference>
<dbReference type="PROSITE" id="PS00233">
    <property type="entry name" value="CHIT_BIND_RR_1"/>
    <property type="match status" value="1"/>
</dbReference>
<dbReference type="PANTHER" id="PTHR10380:SF241">
    <property type="entry name" value="CUTICULAR PROTEIN 47EG-RELATED"/>
    <property type="match status" value="1"/>
</dbReference>
<dbReference type="InterPro" id="IPR000618">
    <property type="entry name" value="Insect_cuticle"/>
</dbReference>